<comment type="cofactor">
    <cofactor evidence="1 5">
        <name>heme</name>
        <dbReference type="ChEBI" id="CHEBI:30413"/>
    </cofactor>
</comment>
<evidence type="ECO:0000256" key="4">
    <source>
        <dbReference type="ARBA" id="ARBA00023004"/>
    </source>
</evidence>
<dbReference type="SUPFAM" id="SSF48264">
    <property type="entry name" value="Cytochrome P450"/>
    <property type="match status" value="1"/>
</dbReference>
<keyword evidence="3 5" id="KW-0479">Metal-binding</keyword>
<dbReference type="InterPro" id="IPR050121">
    <property type="entry name" value="Cytochrome_P450_monoxygenase"/>
</dbReference>
<dbReference type="EMBL" id="QGML01003032">
    <property type="protein sequence ID" value="TVY86837.1"/>
    <property type="molecule type" value="Genomic_DNA"/>
</dbReference>
<sequence length="575" mass="64989">MGALAVIATIAIALLAWPVVNTFRYYIKARKTGLPIVITPAVPLNPFWLLSVRLFGPLTSSLPGYLGEFLNYGRLTWYFQTKMRITERLGPAFVIVSPGGMQIQLCDGNAVEELLCRPNDFPKPASYYHSLDVFGENLDSVNGREWQRHRKITAPPFNERNSNMVWIESLKQAKGMLRSWSNAGEAGTTETSQDTMILALHVLTGAGFGRFYPFEKGMSGPDSGHTMSFKEALHIVLKDYIVMLLLSNSKLLSMLLPKKFGGIRTAAPEFKQYLVEFVEEERAAPHKASEHDNLMSALLRASDLQEAKGEGRRTLTDDEVYGNLFIYAFAGHESTANTLAYAITLLAADLKVQDWIREEVQAITSEYGAVENWKYDEMFPRLKRCLALMVNHNLRENILSKWVTDEFLQFETLRLYGPVVAFPRAVNGSYQTLTIQGKQHIIPPHTVIFSTFTSVHASKYWGSEPFDWKPERWILKNEKENNIGREELLQTPLNAFMPWSGGPRICPGKKFAQVEFVATLALLFQHHRVKPIAEPGESPSGSKARLLQSVQDSDITTTLKMNHPEKVRLCWEKDN</sequence>
<organism evidence="7 8">
    <name type="scientific">Lachnellula willkommii</name>
    <dbReference type="NCBI Taxonomy" id="215461"/>
    <lineage>
        <taxon>Eukaryota</taxon>
        <taxon>Fungi</taxon>
        <taxon>Dikarya</taxon>
        <taxon>Ascomycota</taxon>
        <taxon>Pezizomycotina</taxon>
        <taxon>Leotiomycetes</taxon>
        <taxon>Helotiales</taxon>
        <taxon>Lachnaceae</taxon>
        <taxon>Lachnellula</taxon>
    </lineage>
</organism>
<accession>A0A559M1J1</accession>
<keyword evidence="4 5" id="KW-0408">Iron</keyword>
<dbReference type="InterPro" id="IPR002401">
    <property type="entry name" value="Cyt_P450_E_grp-I"/>
</dbReference>
<keyword evidence="5 6" id="KW-0349">Heme</keyword>
<dbReference type="GO" id="GO:0004497">
    <property type="term" value="F:monooxygenase activity"/>
    <property type="evidence" value="ECO:0007669"/>
    <property type="project" value="UniProtKB-KW"/>
</dbReference>
<evidence type="ECO:0000256" key="6">
    <source>
        <dbReference type="RuleBase" id="RU000461"/>
    </source>
</evidence>
<protein>
    <submittedName>
        <fullName evidence="7">Cytochrome P450</fullName>
    </submittedName>
</protein>
<evidence type="ECO:0000256" key="3">
    <source>
        <dbReference type="ARBA" id="ARBA00022723"/>
    </source>
</evidence>
<dbReference type="PROSITE" id="PS00086">
    <property type="entry name" value="CYTOCHROME_P450"/>
    <property type="match status" value="1"/>
</dbReference>
<dbReference type="GO" id="GO:0016705">
    <property type="term" value="F:oxidoreductase activity, acting on paired donors, with incorporation or reduction of molecular oxygen"/>
    <property type="evidence" value="ECO:0007669"/>
    <property type="project" value="InterPro"/>
</dbReference>
<keyword evidence="6" id="KW-0503">Monooxygenase</keyword>
<dbReference type="PANTHER" id="PTHR24305:SF166">
    <property type="entry name" value="CYTOCHROME P450 12A4, MITOCHONDRIAL-RELATED"/>
    <property type="match status" value="1"/>
</dbReference>
<dbReference type="Proteomes" id="UP000315522">
    <property type="component" value="Unassembled WGS sequence"/>
</dbReference>
<dbReference type="PRINTS" id="PR00463">
    <property type="entry name" value="EP450I"/>
</dbReference>
<name>A0A559M1J1_9HELO</name>
<dbReference type="GO" id="GO:0005506">
    <property type="term" value="F:iron ion binding"/>
    <property type="evidence" value="ECO:0007669"/>
    <property type="project" value="InterPro"/>
</dbReference>
<dbReference type="InterPro" id="IPR036396">
    <property type="entry name" value="Cyt_P450_sf"/>
</dbReference>
<dbReference type="PRINTS" id="PR00385">
    <property type="entry name" value="P450"/>
</dbReference>
<proteinExistence type="inferred from homology"/>
<evidence type="ECO:0000256" key="1">
    <source>
        <dbReference type="ARBA" id="ARBA00001971"/>
    </source>
</evidence>
<keyword evidence="8" id="KW-1185">Reference proteome</keyword>
<evidence type="ECO:0000256" key="5">
    <source>
        <dbReference type="PIRSR" id="PIRSR602401-1"/>
    </source>
</evidence>
<evidence type="ECO:0000256" key="2">
    <source>
        <dbReference type="ARBA" id="ARBA00010617"/>
    </source>
</evidence>
<dbReference type="InterPro" id="IPR017972">
    <property type="entry name" value="Cyt_P450_CS"/>
</dbReference>
<evidence type="ECO:0000313" key="8">
    <source>
        <dbReference type="Proteomes" id="UP000315522"/>
    </source>
</evidence>
<dbReference type="InterPro" id="IPR001128">
    <property type="entry name" value="Cyt_P450"/>
</dbReference>
<keyword evidence="6" id="KW-0560">Oxidoreductase</keyword>
<evidence type="ECO:0000313" key="7">
    <source>
        <dbReference type="EMBL" id="TVY86837.1"/>
    </source>
</evidence>
<comment type="similarity">
    <text evidence="2 6">Belongs to the cytochrome P450 family.</text>
</comment>
<dbReference type="Gene3D" id="1.10.630.10">
    <property type="entry name" value="Cytochrome P450"/>
    <property type="match status" value="1"/>
</dbReference>
<comment type="caution">
    <text evidence="7">The sequence shown here is derived from an EMBL/GenBank/DDBJ whole genome shotgun (WGS) entry which is preliminary data.</text>
</comment>
<feature type="binding site" description="axial binding residue" evidence="5">
    <location>
        <position position="506"/>
    </location>
    <ligand>
        <name>heme</name>
        <dbReference type="ChEBI" id="CHEBI:30413"/>
    </ligand>
    <ligandPart>
        <name>Fe</name>
        <dbReference type="ChEBI" id="CHEBI:18248"/>
    </ligandPart>
</feature>
<dbReference type="Pfam" id="PF00067">
    <property type="entry name" value="p450"/>
    <property type="match status" value="2"/>
</dbReference>
<gene>
    <name evidence="7" type="primary">Cyp6a8</name>
    <name evidence="7" type="ORF">LAWI1_G008037</name>
</gene>
<dbReference type="PANTHER" id="PTHR24305">
    <property type="entry name" value="CYTOCHROME P450"/>
    <property type="match status" value="1"/>
</dbReference>
<reference evidence="7 8" key="1">
    <citation type="submission" date="2018-05" db="EMBL/GenBank/DDBJ databases">
        <title>Genome sequencing and assembly of the regulated plant pathogen Lachnellula willkommii and related sister species for the development of diagnostic species identification markers.</title>
        <authorList>
            <person name="Giroux E."/>
            <person name="Bilodeau G."/>
        </authorList>
    </citation>
    <scope>NUCLEOTIDE SEQUENCE [LARGE SCALE GENOMIC DNA]</scope>
    <source>
        <strain evidence="7 8">CBS 172.35</strain>
    </source>
</reference>
<dbReference type="GO" id="GO:0020037">
    <property type="term" value="F:heme binding"/>
    <property type="evidence" value="ECO:0007669"/>
    <property type="project" value="InterPro"/>
</dbReference>
<dbReference type="CDD" id="cd11070">
    <property type="entry name" value="CYP56-like"/>
    <property type="match status" value="1"/>
</dbReference>
<dbReference type="AlphaFoldDB" id="A0A559M1J1"/>